<sequence>MGLIDKIWVTIATRSRQQTTRKPPSRPIAATTHVKTGNIFAVAKHRLDQQIRIRKQTGKPFFTSDLSTNEYLLVRQAGFDPIGLVMGTSFYHIGFYRNFWGYRNHTGEVEVLTQAQLTARELAMQRMQQEAALLGSHGVIGVRLKQSRKTWIPGVMEFTAIGTAIRKPGFPAVQNPFTSDLSGQEFWQLHQAGYHPKGLVFGVCSYYVHSDRATRQLTNASFWNRVFGQGRQNQEVVQFTQGFQDARELAILRLTEDVKLLGAKGAVGMQIEAQEEVFVYQPRSLWGLLFQFFFMGLFLSFFIAIFSGNYKAIAPLMNSLMNSLMNLLFPLLKSGGVFAIPVLLFLISTLTSILNNLLGNVGPCKDLLVHFVAIGTAIQPDDEMPQQNPIGKTLLISPLNKRS</sequence>
<dbReference type="EMBL" id="JAZBJZ010000011">
    <property type="protein sequence ID" value="MEE3716011.1"/>
    <property type="molecule type" value="Genomic_DNA"/>
</dbReference>
<organism evidence="3 4">
    <name type="scientific">Tumidithrix elongata BACA0141</name>
    <dbReference type="NCBI Taxonomy" id="2716417"/>
    <lineage>
        <taxon>Bacteria</taxon>
        <taxon>Bacillati</taxon>
        <taxon>Cyanobacteriota</taxon>
        <taxon>Cyanophyceae</taxon>
        <taxon>Pseudanabaenales</taxon>
        <taxon>Pseudanabaenaceae</taxon>
        <taxon>Tumidithrix</taxon>
        <taxon>Tumidithrix elongata</taxon>
    </lineage>
</organism>
<feature type="transmembrane region" description="Helical" evidence="2">
    <location>
        <begin position="285"/>
        <end position="306"/>
    </location>
</feature>
<gene>
    <name evidence="3" type="ORF">V2H45_04530</name>
</gene>
<comment type="similarity">
    <text evidence="1">Belongs to the UPF0145 family.</text>
</comment>
<name>A0AAW9PZG0_9CYAN</name>
<evidence type="ECO:0000313" key="4">
    <source>
        <dbReference type="Proteomes" id="UP001333818"/>
    </source>
</evidence>
<keyword evidence="2" id="KW-0812">Transmembrane</keyword>
<dbReference type="PANTHER" id="PTHR34068:SF2">
    <property type="entry name" value="UPF0145 PROTEIN SCO3412"/>
    <property type="match status" value="1"/>
</dbReference>
<dbReference type="PANTHER" id="PTHR34068">
    <property type="entry name" value="UPF0145 PROTEIN YBJQ"/>
    <property type="match status" value="1"/>
</dbReference>
<accession>A0AAW9PZG0</accession>
<dbReference type="Pfam" id="PF01906">
    <property type="entry name" value="YbjQ_1"/>
    <property type="match status" value="1"/>
</dbReference>
<dbReference type="SUPFAM" id="SSF117782">
    <property type="entry name" value="YbjQ-like"/>
    <property type="match status" value="1"/>
</dbReference>
<keyword evidence="2" id="KW-1133">Transmembrane helix</keyword>
<evidence type="ECO:0000313" key="3">
    <source>
        <dbReference type="EMBL" id="MEE3716011.1"/>
    </source>
</evidence>
<reference evidence="3" key="1">
    <citation type="submission" date="2024-01" db="EMBL/GenBank/DDBJ databases">
        <title>Bank of Algae and Cyanobacteria of the Azores (BACA) strain genomes.</title>
        <authorList>
            <person name="Luz R."/>
            <person name="Cordeiro R."/>
            <person name="Fonseca A."/>
            <person name="Goncalves V."/>
        </authorList>
    </citation>
    <scope>NUCLEOTIDE SEQUENCE</scope>
    <source>
        <strain evidence="3">BACA0141</strain>
    </source>
</reference>
<comment type="caution">
    <text evidence="3">The sequence shown here is derived from an EMBL/GenBank/DDBJ whole genome shotgun (WGS) entry which is preliminary data.</text>
</comment>
<evidence type="ECO:0000256" key="1">
    <source>
        <dbReference type="ARBA" id="ARBA00010751"/>
    </source>
</evidence>
<dbReference type="AlphaFoldDB" id="A0AAW9PZG0"/>
<feature type="transmembrane region" description="Helical" evidence="2">
    <location>
        <begin position="327"/>
        <end position="347"/>
    </location>
</feature>
<keyword evidence="4" id="KW-1185">Reference proteome</keyword>
<dbReference type="Gene3D" id="3.30.110.70">
    <property type="entry name" value="Hypothetical protein apc22750. Chain B"/>
    <property type="match status" value="2"/>
</dbReference>
<protein>
    <submittedName>
        <fullName evidence="3">Heavy metal-binding domain-containing protein</fullName>
    </submittedName>
</protein>
<dbReference type="InterPro" id="IPR002765">
    <property type="entry name" value="UPF0145_YbjQ-like"/>
</dbReference>
<dbReference type="InterPro" id="IPR035439">
    <property type="entry name" value="UPF0145_dom_sf"/>
</dbReference>
<dbReference type="RefSeq" id="WP_330482435.1">
    <property type="nucleotide sequence ID" value="NZ_JAZBJZ010000011.1"/>
</dbReference>
<proteinExistence type="inferred from homology"/>
<keyword evidence="2" id="KW-0472">Membrane</keyword>
<evidence type="ECO:0000256" key="2">
    <source>
        <dbReference type="SAM" id="Phobius"/>
    </source>
</evidence>
<dbReference type="Proteomes" id="UP001333818">
    <property type="component" value="Unassembled WGS sequence"/>
</dbReference>